<dbReference type="PANTHER" id="PTHR11138">
    <property type="entry name" value="METHIONYL-TRNA FORMYLTRANSFERASE"/>
    <property type="match status" value="1"/>
</dbReference>
<dbReference type="GO" id="GO:0004479">
    <property type="term" value="F:methionyl-tRNA formyltransferase activity"/>
    <property type="evidence" value="ECO:0007669"/>
    <property type="project" value="UniProtKB-EC"/>
</dbReference>
<dbReference type="GO" id="GO:0005829">
    <property type="term" value="C:cytosol"/>
    <property type="evidence" value="ECO:0007669"/>
    <property type="project" value="TreeGrafter"/>
</dbReference>
<dbReference type="InterPro" id="IPR041711">
    <property type="entry name" value="Met-tRNA-FMT_N"/>
</dbReference>
<evidence type="ECO:0000313" key="4">
    <source>
        <dbReference type="Proteomes" id="UP000178413"/>
    </source>
</evidence>
<sequence>MNEINPIRFIFFGSSPFSVYILEELLRAGFSPTSIVTTRDKPRGRGLTLSPTVVKEWANKKNIKVHTPDKLDHSLAELLKLENSQIFLVASYGKIIPQIILDIPIHKTLNVHPSLLPLYRGSSPLQTTIIDNAKDTGVTIIRLNEKMDEGPIVAQEKITISEWPIYEVLEEKTARIGGILLAKVLPEWVAGNIMEIPQDHSRATYTKKISKSDGLIDIKADPYVNFRKIQAYHHWPNAYFFADDNSSKKIRVKITKASFRDGALRIERVIPEGRREMDYGDF</sequence>
<evidence type="ECO:0000313" key="3">
    <source>
        <dbReference type="EMBL" id="OHA23848.1"/>
    </source>
</evidence>
<protein>
    <recommendedName>
        <fullName evidence="1">methionyl-tRNA formyltransferase</fullName>
        <ecNumber evidence="1">2.1.2.9</ecNumber>
    </recommendedName>
</protein>
<evidence type="ECO:0000256" key="1">
    <source>
        <dbReference type="ARBA" id="ARBA00012261"/>
    </source>
</evidence>
<dbReference type="Pfam" id="PF00551">
    <property type="entry name" value="Formyl_trans_N"/>
    <property type="match status" value="1"/>
</dbReference>
<dbReference type="InterPro" id="IPR002376">
    <property type="entry name" value="Formyl_transf_N"/>
</dbReference>
<dbReference type="Proteomes" id="UP000178413">
    <property type="component" value="Unassembled WGS sequence"/>
</dbReference>
<accession>A0A1G2MJ15</accession>
<dbReference type="EC" id="2.1.2.9" evidence="1"/>
<comment type="caution">
    <text evidence="3">The sequence shown here is derived from an EMBL/GenBank/DDBJ whole genome shotgun (WGS) entry which is preliminary data.</text>
</comment>
<dbReference type="EMBL" id="MHRM01000017">
    <property type="protein sequence ID" value="OHA23848.1"/>
    <property type="molecule type" value="Genomic_DNA"/>
</dbReference>
<dbReference type="InterPro" id="IPR036477">
    <property type="entry name" value="Formyl_transf_N_sf"/>
</dbReference>
<gene>
    <name evidence="3" type="ORF">A3D50_00820</name>
</gene>
<dbReference type="InterPro" id="IPR011034">
    <property type="entry name" value="Formyl_transferase-like_C_sf"/>
</dbReference>
<evidence type="ECO:0000259" key="2">
    <source>
        <dbReference type="Pfam" id="PF00551"/>
    </source>
</evidence>
<name>A0A1G2MJ15_9BACT</name>
<dbReference type="CDD" id="cd08646">
    <property type="entry name" value="FMT_core_Met-tRNA-FMT_N"/>
    <property type="match status" value="1"/>
</dbReference>
<dbReference type="AlphaFoldDB" id="A0A1G2MJ15"/>
<dbReference type="SUPFAM" id="SSF53328">
    <property type="entry name" value="Formyltransferase"/>
    <property type="match status" value="1"/>
</dbReference>
<proteinExistence type="predicted"/>
<dbReference type="Gene3D" id="3.40.50.12230">
    <property type="match status" value="1"/>
</dbReference>
<reference evidence="3 4" key="1">
    <citation type="journal article" date="2016" name="Nat. Commun.">
        <title>Thousands of microbial genomes shed light on interconnected biogeochemical processes in an aquifer system.</title>
        <authorList>
            <person name="Anantharaman K."/>
            <person name="Brown C.T."/>
            <person name="Hug L.A."/>
            <person name="Sharon I."/>
            <person name="Castelle C.J."/>
            <person name="Probst A.J."/>
            <person name="Thomas B.C."/>
            <person name="Singh A."/>
            <person name="Wilkins M.J."/>
            <person name="Karaoz U."/>
            <person name="Brodie E.L."/>
            <person name="Williams K.H."/>
            <person name="Hubbard S.S."/>
            <person name="Banfield J.F."/>
        </authorList>
    </citation>
    <scope>NUCLEOTIDE SEQUENCE [LARGE SCALE GENOMIC DNA]</scope>
</reference>
<feature type="domain" description="Formyl transferase N-terminal" evidence="2">
    <location>
        <begin position="9"/>
        <end position="184"/>
    </location>
</feature>
<organism evidence="3 4">
    <name type="scientific">Candidatus Taylorbacteria bacterium RIFCSPHIGHO2_02_FULL_44_12</name>
    <dbReference type="NCBI Taxonomy" id="1802308"/>
    <lineage>
        <taxon>Bacteria</taxon>
        <taxon>Candidatus Tayloriibacteriota</taxon>
    </lineage>
</organism>
<dbReference type="PANTHER" id="PTHR11138:SF5">
    <property type="entry name" value="METHIONYL-TRNA FORMYLTRANSFERASE, MITOCHONDRIAL"/>
    <property type="match status" value="1"/>
</dbReference>
<dbReference type="SUPFAM" id="SSF50486">
    <property type="entry name" value="FMT C-terminal domain-like"/>
    <property type="match status" value="1"/>
</dbReference>
<dbReference type="STRING" id="1802308.A3D50_00820"/>